<keyword evidence="2" id="KW-1185">Reference proteome</keyword>
<comment type="caution">
    <text evidence="1">The sequence shown here is derived from an EMBL/GenBank/DDBJ whole genome shotgun (WGS) entry which is preliminary data.</text>
</comment>
<name>A0AAN6ZW30_9PEZI</name>
<dbReference type="EMBL" id="MU856921">
    <property type="protein sequence ID" value="KAK4154115.1"/>
    <property type="molecule type" value="Genomic_DNA"/>
</dbReference>
<protein>
    <submittedName>
        <fullName evidence="1">Uncharacterized protein</fullName>
    </submittedName>
</protein>
<evidence type="ECO:0000313" key="2">
    <source>
        <dbReference type="Proteomes" id="UP001302745"/>
    </source>
</evidence>
<dbReference type="AlphaFoldDB" id="A0AAN6ZW30"/>
<accession>A0AAN6ZW30</accession>
<sequence length="259" mass="28787">MAQDLDGCNAPPSEAAISALATFHGILCAKTEECWRESRAHHARWVEEDPVGANSWSIKVPRHESHLLRPLFRALMAIVCCADYDGEDSTTAGRFPVCLVRTGVEDGLSAPISFHAEVVAHRMKYLSDNVVETTLEAAVDFIMALEAREAAVFGIQPDPASVVEVPMDEEGHELTRLPSTQWVSDEKAAEWGWCGKGRYWDEVWGARFEQRAFRSHKSLLFELQMLREGRELPATLTIGDLTTVFRTEKGEGKDSVSAD</sequence>
<gene>
    <name evidence="1" type="ORF">C8A00DRAFT_14749</name>
</gene>
<proteinExistence type="predicted"/>
<organism evidence="1 2">
    <name type="scientific">Chaetomidium leptoderma</name>
    <dbReference type="NCBI Taxonomy" id="669021"/>
    <lineage>
        <taxon>Eukaryota</taxon>
        <taxon>Fungi</taxon>
        <taxon>Dikarya</taxon>
        <taxon>Ascomycota</taxon>
        <taxon>Pezizomycotina</taxon>
        <taxon>Sordariomycetes</taxon>
        <taxon>Sordariomycetidae</taxon>
        <taxon>Sordariales</taxon>
        <taxon>Chaetomiaceae</taxon>
        <taxon>Chaetomidium</taxon>
    </lineage>
</organism>
<reference evidence="1" key="2">
    <citation type="submission" date="2023-05" db="EMBL/GenBank/DDBJ databases">
        <authorList>
            <consortium name="Lawrence Berkeley National Laboratory"/>
            <person name="Steindorff A."/>
            <person name="Hensen N."/>
            <person name="Bonometti L."/>
            <person name="Westerberg I."/>
            <person name="Brannstrom I.O."/>
            <person name="Guillou S."/>
            <person name="Cros-Aarteil S."/>
            <person name="Calhoun S."/>
            <person name="Haridas S."/>
            <person name="Kuo A."/>
            <person name="Mondo S."/>
            <person name="Pangilinan J."/>
            <person name="Riley R."/>
            <person name="Labutti K."/>
            <person name="Andreopoulos B."/>
            <person name="Lipzen A."/>
            <person name="Chen C."/>
            <person name="Yanf M."/>
            <person name="Daum C."/>
            <person name="Ng V."/>
            <person name="Clum A."/>
            <person name="Ohm R."/>
            <person name="Martin F."/>
            <person name="Silar P."/>
            <person name="Natvig D."/>
            <person name="Lalanne C."/>
            <person name="Gautier V."/>
            <person name="Ament-Velasquez S.L."/>
            <person name="Kruys A."/>
            <person name="Hutchinson M.I."/>
            <person name="Powell A.J."/>
            <person name="Barry K."/>
            <person name="Miller A.N."/>
            <person name="Grigoriev I.V."/>
            <person name="Debuchy R."/>
            <person name="Gladieux P."/>
            <person name="Thoren M.H."/>
            <person name="Johannesson H."/>
        </authorList>
    </citation>
    <scope>NUCLEOTIDE SEQUENCE</scope>
    <source>
        <strain evidence="1">CBS 538.74</strain>
    </source>
</reference>
<reference evidence="1" key="1">
    <citation type="journal article" date="2023" name="Mol. Phylogenet. Evol.">
        <title>Genome-scale phylogeny and comparative genomics of the fungal order Sordariales.</title>
        <authorList>
            <person name="Hensen N."/>
            <person name="Bonometti L."/>
            <person name="Westerberg I."/>
            <person name="Brannstrom I.O."/>
            <person name="Guillou S."/>
            <person name="Cros-Aarteil S."/>
            <person name="Calhoun S."/>
            <person name="Haridas S."/>
            <person name="Kuo A."/>
            <person name="Mondo S."/>
            <person name="Pangilinan J."/>
            <person name="Riley R."/>
            <person name="LaButti K."/>
            <person name="Andreopoulos B."/>
            <person name="Lipzen A."/>
            <person name="Chen C."/>
            <person name="Yan M."/>
            <person name="Daum C."/>
            <person name="Ng V."/>
            <person name="Clum A."/>
            <person name="Steindorff A."/>
            <person name="Ohm R.A."/>
            <person name="Martin F."/>
            <person name="Silar P."/>
            <person name="Natvig D.O."/>
            <person name="Lalanne C."/>
            <person name="Gautier V."/>
            <person name="Ament-Velasquez S.L."/>
            <person name="Kruys A."/>
            <person name="Hutchinson M.I."/>
            <person name="Powell A.J."/>
            <person name="Barry K."/>
            <person name="Miller A.N."/>
            <person name="Grigoriev I.V."/>
            <person name="Debuchy R."/>
            <person name="Gladieux P."/>
            <person name="Hiltunen Thoren M."/>
            <person name="Johannesson H."/>
        </authorList>
    </citation>
    <scope>NUCLEOTIDE SEQUENCE</scope>
    <source>
        <strain evidence="1">CBS 538.74</strain>
    </source>
</reference>
<evidence type="ECO:0000313" key="1">
    <source>
        <dbReference type="EMBL" id="KAK4154115.1"/>
    </source>
</evidence>
<dbReference type="Proteomes" id="UP001302745">
    <property type="component" value="Unassembled WGS sequence"/>
</dbReference>